<keyword evidence="2" id="KW-0732">Signal</keyword>
<feature type="domain" description="Excalibur calcium-binding" evidence="3">
    <location>
        <begin position="751"/>
        <end position="787"/>
    </location>
</feature>
<evidence type="ECO:0000313" key="4">
    <source>
        <dbReference type="EMBL" id="GAB16151.1"/>
    </source>
</evidence>
<feature type="signal peptide" evidence="2">
    <location>
        <begin position="1"/>
        <end position="37"/>
    </location>
</feature>
<feature type="compositionally biased region" description="Low complexity" evidence="1">
    <location>
        <begin position="124"/>
        <end position="137"/>
    </location>
</feature>
<gene>
    <name evidence="4" type="ORF">ARGLB_113_00070</name>
</gene>
<proteinExistence type="predicted"/>
<dbReference type="InterPro" id="IPR008613">
    <property type="entry name" value="Excalibur_Ca-bd_domain"/>
</dbReference>
<name>H0QTK0_ARTG1</name>
<sequence>MTNNCRANTVSIWARRLAATLAVAVAATAAGVTPANATVAQNEPVQFTLTEPTDSSAATAPTVSGEAVVGQTLTVDAGDWEPETTLEYQWLADGQPLDSATGSWLVLGPDHAGKRITAQVTGSRLSTTPETRTSEPTAPIGYGTLAVTTPRISGEATVGRTLTVEAGDWTPGTTFSYQWLADDTPVGGATESTLVLDELHAGKTISVQITGSQPGYSPETRTSEPSATVVRLAIPAGVTFTDEDGTNNDTYIVPTSEGVDYRVNGETVPAGTYPGTGTVTVTATAKEGFAVAPDVAASWTATFKATPYSVSPAGVAFTDLLGTKDDTYTVPVTTGVDYLVGGKVVAAGTYPGAGTVTVTAIAKTDYVIPSGAVASWTMIFKGDLSGAAPKITGTPKVGYALTAVPGTWSPAPVTLSYQWYRSGVAVAGATAATYTLPATAAGATYTVRVTASKAGYASLAKLSVPTAVIAKGSLVGAAPRITGTAKVGYALTAVPGAWSPVPVSLGYQWYRSGVAIVGATAASYRLPASAAGATYTVRITGSKTGYTSLVKASAATSVVARGSLVGAVPRITGTAKVGYALTAIPGAWSPAPVVLRYQWYRSGVAIAGATAASYRLPASAAGARFSVRVTGSKTGYVASYKASAASAAVAKGSLAGPAPRITGTAKVGYVLTAIAGAWSPAPVALRYQWYRSGVAVAGATAASYRLPASASGATYTVRVTGSKAGYTTLVKASGATARIAAPYVPPAPAAYYANCAAARAAGAAPLFRGEPGYRSALDRDNDGIACE</sequence>
<evidence type="ECO:0000256" key="2">
    <source>
        <dbReference type="SAM" id="SignalP"/>
    </source>
</evidence>
<dbReference type="eggNOG" id="COG3250">
    <property type="taxonomic scope" value="Bacteria"/>
</dbReference>
<evidence type="ECO:0000259" key="3">
    <source>
        <dbReference type="SMART" id="SM00894"/>
    </source>
</evidence>
<dbReference type="EMBL" id="BAEG01000113">
    <property type="protein sequence ID" value="GAB16151.1"/>
    <property type="molecule type" value="Genomic_DNA"/>
</dbReference>
<dbReference type="Proteomes" id="UP000003828">
    <property type="component" value="Unassembled WGS sequence"/>
</dbReference>
<dbReference type="eggNOG" id="COG3942">
    <property type="taxonomic scope" value="Bacteria"/>
</dbReference>
<dbReference type="eggNOG" id="COG1404">
    <property type="taxonomic scope" value="Bacteria"/>
</dbReference>
<protein>
    <recommendedName>
        <fullName evidence="3">Excalibur calcium-binding domain-containing protein</fullName>
    </recommendedName>
</protein>
<keyword evidence="5" id="KW-1185">Reference proteome</keyword>
<dbReference type="Gene3D" id="2.60.40.2700">
    <property type="match status" value="6"/>
</dbReference>
<evidence type="ECO:0000256" key="1">
    <source>
        <dbReference type="SAM" id="MobiDB-lite"/>
    </source>
</evidence>
<comment type="caution">
    <text evidence="4">The sequence shown here is derived from an EMBL/GenBank/DDBJ whole genome shotgun (WGS) entry which is preliminary data.</text>
</comment>
<organism evidence="4 5">
    <name type="scientific">Arthrobacter globiformis (strain ATCC 8010 / DSM 20124 / JCM 1332 / NBRC 12137 / NCIMB 8907 / NRRL B-2979 / 168)</name>
    <dbReference type="NCBI Taxonomy" id="1077972"/>
    <lineage>
        <taxon>Bacteria</taxon>
        <taxon>Bacillati</taxon>
        <taxon>Actinomycetota</taxon>
        <taxon>Actinomycetes</taxon>
        <taxon>Micrococcales</taxon>
        <taxon>Micrococcaceae</taxon>
        <taxon>Arthrobacter</taxon>
    </lineage>
</organism>
<dbReference type="Pfam" id="PF05901">
    <property type="entry name" value="Excalibur"/>
    <property type="match status" value="1"/>
</dbReference>
<dbReference type="STRING" id="1077972.ARGLB_113_00070"/>
<evidence type="ECO:0000313" key="5">
    <source>
        <dbReference type="Proteomes" id="UP000003828"/>
    </source>
</evidence>
<feature type="region of interest" description="Disordered" evidence="1">
    <location>
        <begin position="122"/>
        <end position="142"/>
    </location>
</feature>
<dbReference type="AlphaFoldDB" id="H0QTK0"/>
<dbReference type="eggNOG" id="COG1525">
    <property type="taxonomic scope" value="Bacteria"/>
</dbReference>
<accession>H0QTK0</accession>
<reference evidence="4 5" key="1">
    <citation type="submission" date="2011-12" db="EMBL/GenBank/DDBJ databases">
        <title>Whole genome shotgun sequence of Arthrobacter globiformis NBRC 12137.</title>
        <authorList>
            <person name="Miyazawa S."/>
            <person name="Hosoyama A."/>
            <person name="Tsuchikane K."/>
            <person name="Katsumata H."/>
            <person name="Yamazaki S."/>
            <person name="Fujita N."/>
        </authorList>
    </citation>
    <scope>NUCLEOTIDE SEQUENCE [LARGE SCALE GENOMIC DNA]</scope>
    <source>
        <strain evidence="4 5">NBRC 12137</strain>
    </source>
</reference>
<dbReference type="SMART" id="SM00894">
    <property type="entry name" value="Excalibur"/>
    <property type="match status" value="1"/>
</dbReference>
<dbReference type="eggNOG" id="COG4932">
    <property type="taxonomic scope" value="Bacteria"/>
</dbReference>
<feature type="chain" id="PRO_5003537433" description="Excalibur calcium-binding domain-containing protein" evidence="2">
    <location>
        <begin position="38"/>
        <end position="787"/>
    </location>
</feature>